<evidence type="ECO:0000313" key="2">
    <source>
        <dbReference type="EMBL" id="KAK7267829.1"/>
    </source>
</evidence>
<evidence type="ECO:0000313" key="3">
    <source>
        <dbReference type="Proteomes" id="UP001372338"/>
    </source>
</evidence>
<evidence type="ECO:0000256" key="1">
    <source>
        <dbReference type="SAM" id="MobiDB-lite"/>
    </source>
</evidence>
<keyword evidence="3" id="KW-1185">Reference proteome</keyword>
<feature type="region of interest" description="Disordered" evidence="1">
    <location>
        <begin position="1"/>
        <end position="33"/>
    </location>
</feature>
<organism evidence="2 3">
    <name type="scientific">Crotalaria pallida</name>
    <name type="common">Smooth rattlebox</name>
    <name type="synonym">Crotalaria striata</name>
    <dbReference type="NCBI Taxonomy" id="3830"/>
    <lineage>
        <taxon>Eukaryota</taxon>
        <taxon>Viridiplantae</taxon>
        <taxon>Streptophyta</taxon>
        <taxon>Embryophyta</taxon>
        <taxon>Tracheophyta</taxon>
        <taxon>Spermatophyta</taxon>
        <taxon>Magnoliopsida</taxon>
        <taxon>eudicotyledons</taxon>
        <taxon>Gunneridae</taxon>
        <taxon>Pentapetalae</taxon>
        <taxon>rosids</taxon>
        <taxon>fabids</taxon>
        <taxon>Fabales</taxon>
        <taxon>Fabaceae</taxon>
        <taxon>Papilionoideae</taxon>
        <taxon>50 kb inversion clade</taxon>
        <taxon>genistoids sensu lato</taxon>
        <taxon>core genistoids</taxon>
        <taxon>Crotalarieae</taxon>
        <taxon>Crotalaria</taxon>
    </lineage>
</organism>
<name>A0AAN9F342_CROPI</name>
<gene>
    <name evidence="2" type="ORF">RIF29_20508</name>
</gene>
<reference evidence="2 3" key="1">
    <citation type="submission" date="2024-01" db="EMBL/GenBank/DDBJ databases">
        <title>The genomes of 5 underutilized Papilionoideae crops provide insights into root nodulation and disease resistanc.</title>
        <authorList>
            <person name="Yuan L."/>
        </authorList>
    </citation>
    <scope>NUCLEOTIDE SEQUENCE [LARGE SCALE GENOMIC DNA]</scope>
    <source>
        <strain evidence="2">ZHUSHIDOU_FW_LH</strain>
        <tissue evidence="2">Leaf</tissue>
    </source>
</reference>
<proteinExistence type="predicted"/>
<sequence>MTGDNVKDSQPLAAETEKQSDGAKGSNPDFPKLADVEKVEKRATVWDKFDIIKVLEQVKEGTLPDDKVSLEKLHPAVTAKESKELETGQSSKQKEKTNLEKNKEVAVEE</sequence>
<dbReference type="Proteomes" id="UP001372338">
    <property type="component" value="Unassembled WGS sequence"/>
</dbReference>
<protein>
    <submittedName>
        <fullName evidence="2">Uncharacterized protein</fullName>
    </submittedName>
</protein>
<dbReference type="AlphaFoldDB" id="A0AAN9F342"/>
<accession>A0AAN9F342</accession>
<comment type="caution">
    <text evidence="2">The sequence shown here is derived from an EMBL/GenBank/DDBJ whole genome shotgun (WGS) entry which is preliminary data.</text>
</comment>
<dbReference type="EMBL" id="JAYWIO010000004">
    <property type="protein sequence ID" value="KAK7267829.1"/>
    <property type="molecule type" value="Genomic_DNA"/>
</dbReference>
<feature type="region of interest" description="Disordered" evidence="1">
    <location>
        <begin position="76"/>
        <end position="109"/>
    </location>
</feature>